<evidence type="ECO:0000259" key="7">
    <source>
        <dbReference type="Pfam" id="PF02687"/>
    </source>
</evidence>
<dbReference type="Pfam" id="PF12704">
    <property type="entry name" value="MacB_PCD"/>
    <property type="match status" value="2"/>
</dbReference>
<evidence type="ECO:0000256" key="2">
    <source>
        <dbReference type="ARBA" id="ARBA00022475"/>
    </source>
</evidence>
<reference evidence="9" key="1">
    <citation type="journal article" date="2023" name="Comput. Struct. Biotechnol. J.">
        <title>Discovery of a novel marine Bacteroidetes with a rich repertoire of carbohydrate-active enzymes.</title>
        <authorList>
            <person name="Chen B."/>
            <person name="Liu G."/>
            <person name="Chen Q."/>
            <person name="Wang H."/>
            <person name="Liu L."/>
            <person name="Tang K."/>
        </authorList>
    </citation>
    <scope>NUCLEOTIDE SEQUENCE</scope>
    <source>
        <strain evidence="9">TK19036</strain>
    </source>
</reference>
<keyword evidence="3 6" id="KW-0812">Transmembrane</keyword>
<comment type="subcellular location">
    <subcellularLocation>
        <location evidence="1">Cell membrane</location>
        <topology evidence="1">Multi-pass membrane protein</topology>
    </subcellularLocation>
</comment>
<evidence type="ECO:0000256" key="6">
    <source>
        <dbReference type="SAM" id="Phobius"/>
    </source>
</evidence>
<dbReference type="NCBIfam" id="NF038404">
    <property type="entry name" value="perm_prefix_2"/>
    <property type="match status" value="1"/>
</dbReference>
<dbReference type="InterPro" id="IPR003838">
    <property type="entry name" value="ABC3_permease_C"/>
</dbReference>
<dbReference type="PANTHER" id="PTHR30572">
    <property type="entry name" value="MEMBRANE COMPONENT OF TRANSPORTER-RELATED"/>
    <property type="match status" value="1"/>
</dbReference>
<evidence type="ECO:0000256" key="4">
    <source>
        <dbReference type="ARBA" id="ARBA00022989"/>
    </source>
</evidence>
<dbReference type="GO" id="GO:0005886">
    <property type="term" value="C:plasma membrane"/>
    <property type="evidence" value="ECO:0007669"/>
    <property type="project" value="UniProtKB-SubCell"/>
</dbReference>
<dbReference type="Pfam" id="PF02687">
    <property type="entry name" value="FtsX"/>
    <property type="match status" value="2"/>
</dbReference>
<feature type="transmembrane region" description="Helical" evidence="6">
    <location>
        <begin position="834"/>
        <end position="854"/>
    </location>
</feature>
<sequence length="871" mass="98411">MKSSNQHIPQLALRILRWFLKDELAEEVEGDLEEKFFLVAEEYSLRRAKLNYWYQMFHYFRPFAIRNLTLTHLNYYAMFRHNFILTLRNFKRHTSSFTINLVGLSTGLACALLIYLWVNDELSIDKFNEKDSQLYQVMNNRTDDRGITTGETTPALLARTLAEEMPEVESAVAVFPPADHTYKGILSLDETYVKARSKFADHDFFRIFTYLLLQGDKDQVLSDPTSVVLSEELAGQLFPDIDNVVGKTVTWKGDQHSGDFRVAGVFQSPPANASIQFDMVFSYELMQQVYDGFENLGDNGPSTYVLLKENADVAEFNDKIVNFLKLKNEEDLTTLFIRPYSDRYLYSDYENGVLVGGRIEYVQLFSIIAIFILVIACINFMNLSTAKASRRLKEIGVKKAIGANRKTLFMQYLGESMLLTCLSLILALILVLLVLPQFNHITGKQLAFHFDRDLILSVVGITLLTGFIAGSYPAVYLSGFNPVAILKGGGSLGRSRSSVGELWARKGLVVFQFTLSILLIVSVLVVYQQMKFIQSKNLGFNRDSVITFTAEGKVAEEPETFLSEISQLPGVVNASYLDGDFISIHNFLRGLEWEGKTPGDVTDFYMLRTGYDLVETLNMELTEGRAFSRDFSAESSNVIFNEAAIESMGLTNPVGQTVRVRGEEKQIIGVVKNFHFESLYESVHPFYFTLSDRAENIVVKINTGTAPETLAQLGEFYQEFNQGVPFDYRFLDEDYQKLYASENRVSILSSYFAGFAILISCLGLFGLVAFTAERRLKEIGIRKILGSSNFGIVRLLSDDFTKMVLIAIGVALPISYFIARDWLADFAYKIDLVWWYFAGAGLAALLIAWFTVGLQTVKAARISPTQCLKDE</sequence>
<dbReference type="AlphaFoldDB" id="A0AA49JDZ7"/>
<feature type="domain" description="MacB-like periplasmic core" evidence="8">
    <location>
        <begin position="515"/>
        <end position="711"/>
    </location>
</feature>
<evidence type="ECO:0000256" key="5">
    <source>
        <dbReference type="ARBA" id="ARBA00023136"/>
    </source>
</evidence>
<dbReference type="EMBL" id="CP120682">
    <property type="protein sequence ID" value="WKN36551.1"/>
    <property type="molecule type" value="Genomic_DNA"/>
</dbReference>
<name>A0AA49JDZ7_9BACT</name>
<dbReference type="InterPro" id="IPR025857">
    <property type="entry name" value="MacB_PCD"/>
</dbReference>
<evidence type="ECO:0000256" key="3">
    <source>
        <dbReference type="ARBA" id="ARBA00022692"/>
    </source>
</evidence>
<feature type="domain" description="ABC3 transporter permease C-terminal" evidence="7">
    <location>
        <begin position="752"/>
        <end position="864"/>
    </location>
</feature>
<feature type="transmembrane region" description="Helical" evidence="6">
    <location>
        <begin position="97"/>
        <end position="118"/>
    </location>
</feature>
<feature type="transmembrane region" description="Helical" evidence="6">
    <location>
        <begin position="800"/>
        <end position="819"/>
    </location>
</feature>
<dbReference type="InterPro" id="IPR047699">
    <property type="entry name" value="Permease_put_prefix"/>
</dbReference>
<evidence type="ECO:0000256" key="1">
    <source>
        <dbReference type="ARBA" id="ARBA00004651"/>
    </source>
</evidence>
<feature type="transmembrane region" description="Helical" evidence="6">
    <location>
        <begin position="751"/>
        <end position="772"/>
    </location>
</feature>
<keyword evidence="4 6" id="KW-1133">Transmembrane helix</keyword>
<protein>
    <submittedName>
        <fullName evidence="9">ABC transporter permease</fullName>
    </submittedName>
</protein>
<reference evidence="9" key="2">
    <citation type="journal article" date="2024" name="Antonie Van Leeuwenhoek">
        <title>Roseihalotalea indica gen. nov., sp. nov., a halophilic Bacteroidetes from mesopelagic Southwest Indian Ocean with higher carbohydrate metabolic potential.</title>
        <authorList>
            <person name="Chen B."/>
            <person name="Zhang M."/>
            <person name="Lin D."/>
            <person name="Ye J."/>
            <person name="Tang K."/>
        </authorList>
    </citation>
    <scope>NUCLEOTIDE SEQUENCE</scope>
    <source>
        <strain evidence="9">TK19036</strain>
    </source>
</reference>
<gene>
    <name evidence="9" type="ORF">K4G66_29760</name>
</gene>
<dbReference type="InterPro" id="IPR050250">
    <property type="entry name" value="Macrolide_Exporter_MacB"/>
</dbReference>
<evidence type="ECO:0000313" key="9">
    <source>
        <dbReference type="EMBL" id="WKN36551.1"/>
    </source>
</evidence>
<keyword evidence="5 6" id="KW-0472">Membrane</keyword>
<accession>A0AA49JDZ7</accession>
<feature type="transmembrane region" description="Helical" evidence="6">
    <location>
        <begin position="361"/>
        <end position="383"/>
    </location>
</feature>
<feature type="domain" description="MacB-like periplasmic core" evidence="8">
    <location>
        <begin position="99"/>
        <end position="321"/>
    </location>
</feature>
<evidence type="ECO:0000259" key="8">
    <source>
        <dbReference type="Pfam" id="PF12704"/>
    </source>
</evidence>
<keyword evidence="2" id="KW-1003">Cell membrane</keyword>
<organism evidence="9">
    <name type="scientific">Roseihalotalea indica</name>
    <dbReference type="NCBI Taxonomy" id="2867963"/>
    <lineage>
        <taxon>Bacteria</taxon>
        <taxon>Pseudomonadati</taxon>
        <taxon>Bacteroidota</taxon>
        <taxon>Cytophagia</taxon>
        <taxon>Cytophagales</taxon>
        <taxon>Catalimonadaceae</taxon>
        <taxon>Roseihalotalea</taxon>
    </lineage>
</organism>
<feature type="domain" description="ABC3 transporter permease C-terminal" evidence="7">
    <location>
        <begin position="367"/>
        <end position="482"/>
    </location>
</feature>
<dbReference type="PANTHER" id="PTHR30572:SF18">
    <property type="entry name" value="ABC-TYPE MACROLIDE FAMILY EXPORT SYSTEM PERMEASE COMPONENT 2"/>
    <property type="match status" value="1"/>
</dbReference>
<feature type="transmembrane region" description="Helical" evidence="6">
    <location>
        <begin position="416"/>
        <end position="435"/>
    </location>
</feature>
<feature type="transmembrane region" description="Helical" evidence="6">
    <location>
        <begin position="455"/>
        <end position="486"/>
    </location>
</feature>
<proteinExistence type="predicted"/>
<dbReference type="GO" id="GO:0022857">
    <property type="term" value="F:transmembrane transporter activity"/>
    <property type="evidence" value="ECO:0007669"/>
    <property type="project" value="TreeGrafter"/>
</dbReference>
<feature type="transmembrane region" description="Helical" evidence="6">
    <location>
        <begin position="507"/>
        <end position="527"/>
    </location>
</feature>